<dbReference type="AlphaFoldDB" id="A0A1Q2CS68"/>
<feature type="transmembrane region" description="Helical" evidence="1">
    <location>
        <begin position="229"/>
        <end position="250"/>
    </location>
</feature>
<evidence type="ECO:0000313" key="3">
    <source>
        <dbReference type="Proteomes" id="UP000188145"/>
    </source>
</evidence>
<feature type="transmembrane region" description="Helical" evidence="1">
    <location>
        <begin position="262"/>
        <end position="285"/>
    </location>
</feature>
<reference evidence="3" key="1">
    <citation type="submission" date="2017-02" db="EMBL/GenBank/DDBJ databases">
        <title>Tessaracoccus aquaemaris sp. nov., isolated from the intestine of a Korean rockfish, Sebastes schlegelii, in a marine aquaculture pond.</title>
        <authorList>
            <person name="Tak E.J."/>
            <person name="Bae J.-W."/>
        </authorList>
    </citation>
    <scope>NUCLEOTIDE SEQUENCE [LARGE SCALE GENOMIC DNA]</scope>
    <source>
        <strain evidence="3">NSG39</strain>
    </source>
</reference>
<proteinExistence type="predicted"/>
<organism evidence="2 3">
    <name type="scientific">Tessaracoccus aquimaris</name>
    <dbReference type="NCBI Taxonomy" id="1332264"/>
    <lineage>
        <taxon>Bacteria</taxon>
        <taxon>Bacillati</taxon>
        <taxon>Actinomycetota</taxon>
        <taxon>Actinomycetes</taxon>
        <taxon>Propionibacteriales</taxon>
        <taxon>Propionibacteriaceae</taxon>
        <taxon>Tessaracoccus</taxon>
    </lineage>
</organism>
<dbReference type="NCBIfam" id="TIGR04370">
    <property type="entry name" value="glyco_rpt_poly"/>
    <property type="match status" value="1"/>
</dbReference>
<feature type="transmembrane region" description="Helical" evidence="1">
    <location>
        <begin position="72"/>
        <end position="90"/>
    </location>
</feature>
<keyword evidence="3" id="KW-1185">Reference proteome</keyword>
<feature type="transmembrane region" description="Helical" evidence="1">
    <location>
        <begin position="119"/>
        <end position="137"/>
    </location>
</feature>
<dbReference type="EMBL" id="CP019606">
    <property type="protein sequence ID" value="AQP48850.1"/>
    <property type="molecule type" value="Genomic_DNA"/>
</dbReference>
<evidence type="ECO:0000256" key="1">
    <source>
        <dbReference type="SAM" id="Phobius"/>
    </source>
</evidence>
<keyword evidence="1" id="KW-0812">Transmembrane</keyword>
<evidence type="ECO:0008006" key="4">
    <source>
        <dbReference type="Google" id="ProtNLM"/>
    </source>
</evidence>
<gene>
    <name evidence="2" type="ORF">BW730_16475</name>
</gene>
<dbReference type="Proteomes" id="UP000188145">
    <property type="component" value="Chromosome"/>
</dbReference>
<accession>A0A1Q2CS68</accession>
<protein>
    <recommendedName>
        <fullName evidence="4">Oligosaccharide repeat unit polymerase</fullName>
    </recommendedName>
</protein>
<dbReference type="KEGG" id="tes:BW730_16475"/>
<sequence>MGYVPLFDGLAAVADQGLDGLGQLQASRLSRDAYASAKGVYIPFQGVLQLARNLGAPIVAAYAAAQMARSGFSKTSLAVLAFATVTLLLAGQRWPMIYLAVAVIAAMSLSGIEVRPKRFFQVGIGVLILGISVSVLQSRTRSQASSWLDAFTDAWQNLLGRIFLEQSAIPIASYQFKPFGAGELLGRSYLDSLRAYAPGPGESFPVEFFRAVTGTSTGYTAPPDFYTEAYINFGLVGVIIISAFWGMALGSLKSRTFSTYDTLNVGLQAGLVAIVSQSCFSGPVFTLSGFIIVYAISQIVKLFTLCGAHFTPRPNRPSLRLFHNEG</sequence>
<keyword evidence="1" id="KW-0472">Membrane</keyword>
<name>A0A1Q2CS68_9ACTN</name>
<keyword evidence="1" id="KW-1133">Transmembrane helix</keyword>
<evidence type="ECO:0000313" key="2">
    <source>
        <dbReference type="EMBL" id="AQP48850.1"/>
    </source>
</evidence>